<evidence type="ECO:0000313" key="1">
    <source>
        <dbReference type="EMBL" id="OCT86047.1"/>
    </source>
</evidence>
<dbReference type="Proteomes" id="UP000694892">
    <property type="component" value="Chromosome 3S"/>
</dbReference>
<protein>
    <submittedName>
        <fullName evidence="1">Uncharacterized protein</fullName>
    </submittedName>
</protein>
<gene>
    <name evidence="1" type="ORF">XELAEV_18019741mg</name>
</gene>
<dbReference type="EMBL" id="CM004471">
    <property type="protein sequence ID" value="OCT86047.1"/>
    <property type="molecule type" value="Genomic_DNA"/>
</dbReference>
<sequence length="83" mass="8975">MTGGASGSELSRCQENVFRFRGGCKVKLLSLPHSSVCRCPRLLPTSCRVRMVSQMGKSVVTGNGLMNMKIDHVSQHSPVMGIP</sequence>
<name>A0A974D6D1_XENLA</name>
<dbReference type="AlphaFoldDB" id="A0A974D6D1"/>
<reference evidence="2" key="1">
    <citation type="journal article" date="2016" name="Nature">
        <title>Genome evolution in the allotetraploid frog Xenopus laevis.</title>
        <authorList>
            <person name="Session A.M."/>
            <person name="Uno Y."/>
            <person name="Kwon T."/>
            <person name="Chapman J.A."/>
            <person name="Toyoda A."/>
            <person name="Takahashi S."/>
            <person name="Fukui A."/>
            <person name="Hikosaka A."/>
            <person name="Suzuki A."/>
            <person name="Kondo M."/>
            <person name="van Heeringen S.J."/>
            <person name="Quigley I."/>
            <person name="Heinz S."/>
            <person name="Ogino H."/>
            <person name="Ochi H."/>
            <person name="Hellsten U."/>
            <person name="Lyons J.B."/>
            <person name="Simakov O."/>
            <person name="Putnam N."/>
            <person name="Stites J."/>
            <person name="Kuroki Y."/>
            <person name="Tanaka T."/>
            <person name="Michiue T."/>
            <person name="Watanabe M."/>
            <person name="Bogdanovic O."/>
            <person name="Lister R."/>
            <person name="Georgiou G."/>
            <person name="Paranjpe S.S."/>
            <person name="van Kruijsbergen I."/>
            <person name="Shu S."/>
            <person name="Carlson J."/>
            <person name="Kinoshita T."/>
            <person name="Ohta Y."/>
            <person name="Mawaribuchi S."/>
            <person name="Jenkins J."/>
            <person name="Grimwood J."/>
            <person name="Schmutz J."/>
            <person name="Mitros T."/>
            <person name="Mozaffari S.V."/>
            <person name="Suzuki Y."/>
            <person name="Haramoto Y."/>
            <person name="Yamamoto T.S."/>
            <person name="Takagi C."/>
            <person name="Heald R."/>
            <person name="Miller K."/>
            <person name="Haudenschild C."/>
            <person name="Kitzman J."/>
            <person name="Nakayama T."/>
            <person name="Izutsu Y."/>
            <person name="Robert J."/>
            <person name="Fortriede J."/>
            <person name="Burns K."/>
            <person name="Lotay V."/>
            <person name="Karimi K."/>
            <person name="Yasuoka Y."/>
            <person name="Dichmann D.S."/>
            <person name="Flajnik M.F."/>
            <person name="Houston D.W."/>
            <person name="Shendure J."/>
            <person name="DuPasquier L."/>
            <person name="Vize P.D."/>
            <person name="Zorn A.M."/>
            <person name="Ito M."/>
            <person name="Marcotte E.M."/>
            <person name="Wallingford J.B."/>
            <person name="Ito Y."/>
            <person name="Asashima M."/>
            <person name="Ueno N."/>
            <person name="Matsuda Y."/>
            <person name="Veenstra G.J."/>
            <person name="Fujiyama A."/>
            <person name="Harland R.M."/>
            <person name="Taira M."/>
            <person name="Rokhsar D.S."/>
        </authorList>
    </citation>
    <scope>NUCLEOTIDE SEQUENCE [LARGE SCALE GENOMIC DNA]</scope>
    <source>
        <strain evidence="2">J</strain>
    </source>
</reference>
<proteinExistence type="predicted"/>
<evidence type="ECO:0000313" key="2">
    <source>
        <dbReference type="Proteomes" id="UP000694892"/>
    </source>
</evidence>
<organism evidence="1 2">
    <name type="scientific">Xenopus laevis</name>
    <name type="common">African clawed frog</name>
    <dbReference type="NCBI Taxonomy" id="8355"/>
    <lineage>
        <taxon>Eukaryota</taxon>
        <taxon>Metazoa</taxon>
        <taxon>Chordata</taxon>
        <taxon>Craniata</taxon>
        <taxon>Vertebrata</taxon>
        <taxon>Euteleostomi</taxon>
        <taxon>Amphibia</taxon>
        <taxon>Batrachia</taxon>
        <taxon>Anura</taxon>
        <taxon>Pipoidea</taxon>
        <taxon>Pipidae</taxon>
        <taxon>Xenopodinae</taxon>
        <taxon>Xenopus</taxon>
        <taxon>Xenopus</taxon>
    </lineage>
</organism>
<accession>A0A974D6D1</accession>